<protein>
    <submittedName>
        <fullName evidence="2">Uncharacterized protein</fullName>
    </submittedName>
</protein>
<dbReference type="EMBL" id="QJNU01000071">
    <property type="protein sequence ID" value="RYP08164.1"/>
    <property type="molecule type" value="Genomic_DNA"/>
</dbReference>
<feature type="compositionally biased region" description="Polar residues" evidence="1">
    <location>
        <begin position="151"/>
        <end position="161"/>
    </location>
</feature>
<gene>
    <name evidence="2" type="ORF">DL764_002071</name>
</gene>
<proteinExistence type="predicted"/>
<accession>A0A4Q4TPF4</accession>
<evidence type="ECO:0000313" key="2">
    <source>
        <dbReference type="EMBL" id="RYP08164.1"/>
    </source>
</evidence>
<feature type="compositionally biased region" description="Basic and acidic residues" evidence="1">
    <location>
        <begin position="70"/>
        <end position="91"/>
    </location>
</feature>
<sequence>MDPSGPAQPPSSSAYIAEGNPATSNPAEQRATHNHPQGKPTDERLPTSQASGQDPTPAPLGHGVRGAPAGEERFGKAEEQVGRHNELDGDQLRTLNEGDVADAVDRKAGATGSQPDLASDLDRKKAEQASKRGLIKEQKERGQLSGFSDARATQQEGINEA</sequence>
<dbReference type="Proteomes" id="UP000293360">
    <property type="component" value="Unassembled WGS sequence"/>
</dbReference>
<dbReference type="OrthoDB" id="3438962at2759"/>
<evidence type="ECO:0000256" key="1">
    <source>
        <dbReference type="SAM" id="MobiDB-lite"/>
    </source>
</evidence>
<feature type="compositionally biased region" description="Basic and acidic residues" evidence="1">
    <location>
        <begin position="120"/>
        <end position="142"/>
    </location>
</feature>
<organism evidence="2 3">
    <name type="scientific">Monosporascus ibericus</name>
    <dbReference type="NCBI Taxonomy" id="155417"/>
    <lineage>
        <taxon>Eukaryota</taxon>
        <taxon>Fungi</taxon>
        <taxon>Dikarya</taxon>
        <taxon>Ascomycota</taxon>
        <taxon>Pezizomycotina</taxon>
        <taxon>Sordariomycetes</taxon>
        <taxon>Xylariomycetidae</taxon>
        <taxon>Xylariales</taxon>
        <taxon>Xylariales incertae sedis</taxon>
        <taxon>Monosporascus</taxon>
    </lineage>
</organism>
<dbReference type="AlphaFoldDB" id="A0A4Q4TPF4"/>
<feature type="compositionally biased region" description="Low complexity" evidence="1">
    <location>
        <begin position="1"/>
        <end position="14"/>
    </location>
</feature>
<reference evidence="2 3" key="1">
    <citation type="submission" date="2018-06" db="EMBL/GenBank/DDBJ databases">
        <title>Complete Genomes of Monosporascus.</title>
        <authorList>
            <person name="Robinson A.J."/>
            <person name="Natvig D.O."/>
        </authorList>
    </citation>
    <scope>NUCLEOTIDE SEQUENCE [LARGE SCALE GENOMIC DNA]</scope>
    <source>
        <strain evidence="2 3">CBS 110550</strain>
    </source>
</reference>
<dbReference type="STRING" id="155417.A0A4Q4TPF4"/>
<comment type="caution">
    <text evidence="2">The sequence shown here is derived from an EMBL/GenBank/DDBJ whole genome shotgun (WGS) entry which is preliminary data.</text>
</comment>
<evidence type="ECO:0000313" key="3">
    <source>
        <dbReference type="Proteomes" id="UP000293360"/>
    </source>
</evidence>
<feature type="region of interest" description="Disordered" evidence="1">
    <location>
        <begin position="1"/>
        <end position="161"/>
    </location>
</feature>
<keyword evidence="3" id="KW-1185">Reference proteome</keyword>
<name>A0A4Q4TPF4_9PEZI</name>